<feature type="non-terminal residue" evidence="1">
    <location>
        <position position="275"/>
    </location>
</feature>
<gene>
    <name evidence="1" type="ORF">BLA29_007311</name>
</gene>
<dbReference type="AlphaFoldDB" id="A0A1Y3B1X1"/>
<accession>A0A1Y3B1X1</accession>
<proteinExistence type="predicted"/>
<evidence type="ECO:0000313" key="2">
    <source>
        <dbReference type="Proteomes" id="UP000194236"/>
    </source>
</evidence>
<organism evidence="1 2">
    <name type="scientific">Euroglyphus maynei</name>
    <name type="common">Mayne's house dust mite</name>
    <dbReference type="NCBI Taxonomy" id="6958"/>
    <lineage>
        <taxon>Eukaryota</taxon>
        <taxon>Metazoa</taxon>
        <taxon>Ecdysozoa</taxon>
        <taxon>Arthropoda</taxon>
        <taxon>Chelicerata</taxon>
        <taxon>Arachnida</taxon>
        <taxon>Acari</taxon>
        <taxon>Acariformes</taxon>
        <taxon>Sarcoptiformes</taxon>
        <taxon>Astigmata</taxon>
        <taxon>Psoroptidia</taxon>
        <taxon>Analgoidea</taxon>
        <taxon>Pyroglyphidae</taxon>
        <taxon>Pyroglyphinae</taxon>
        <taxon>Euroglyphus</taxon>
    </lineage>
</organism>
<dbReference type="OrthoDB" id="9884296at2759"/>
<comment type="caution">
    <text evidence="1">The sequence shown here is derived from an EMBL/GenBank/DDBJ whole genome shotgun (WGS) entry which is preliminary data.</text>
</comment>
<evidence type="ECO:0000313" key="1">
    <source>
        <dbReference type="EMBL" id="OTF73873.1"/>
    </source>
</evidence>
<reference evidence="1 2" key="1">
    <citation type="submission" date="2017-03" db="EMBL/GenBank/DDBJ databases">
        <title>Genome Survey of Euroglyphus maynei.</title>
        <authorList>
            <person name="Arlian L.G."/>
            <person name="Morgan M.S."/>
            <person name="Rider S.D."/>
        </authorList>
    </citation>
    <scope>NUCLEOTIDE SEQUENCE [LARGE SCALE GENOMIC DNA]</scope>
    <source>
        <strain evidence="1">Arlian Lab</strain>
        <tissue evidence="1">Whole body</tissue>
    </source>
</reference>
<keyword evidence="2" id="KW-1185">Reference proteome</keyword>
<protein>
    <submittedName>
        <fullName evidence="1">Uncharacterized protein</fullName>
    </submittedName>
</protein>
<name>A0A1Y3B1X1_EURMA</name>
<dbReference type="EMBL" id="MUJZ01049663">
    <property type="protein sequence ID" value="OTF73873.1"/>
    <property type="molecule type" value="Genomic_DNA"/>
</dbReference>
<dbReference type="Proteomes" id="UP000194236">
    <property type="component" value="Unassembled WGS sequence"/>
</dbReference>
<sequence length="275" mass="30337">MNASNDDTLRIVDSISSFTNHLLQPPIHSKDTALSIDSLDISIDNDEINAELIQKCAEKNDKTKYKIAMIDSQMHGSTTSTNPFQQSPLPMMMNDSSNLQSPGTLVKMFIQNKQLINSDDNSLKSSLMYDTKNSDNNKHGSSIENGGLFSTTNTSLNTIDSNELPLHVLDLSKKLRSLNLSGNSGKQQQQMMNNNNIRYVGSTSSNTTSFASTTTTSSSAATNGDIFIKRKHQHKQRIASTNPFLNISETETNIGCGKKTRSMATQFPDLFQDKE</sequence>